<feature type="binding site" evidence="7">
    <location>
        <position position="180"/>
    </location>
    <ligand>
        <name>L-glutamine</name>
        <dbReference type="ChEBI" id="CHEBI:58359"/>
    </ligand>
</feature>
<evidence type="ECO:0000256" key="3">
    <source>
        <dbReference type="ARBA" id="ARBA00022598"/>
    </source>
</evidence>
<dbReference type="KEGG" id="haa:A5892_19110"/>
<comment type="pathway">
    <text evidence="1 7 8">Cofactor biosynthesis; NAD(+) biosynthesis; NAD(+) from deamido-NAD(+) (L-Gln route): step 1/1.</text>
</comment>
<dbReference type="NCBIfam" id="NF010588">
    <property type="entry name" value="PRK13981.1"/>
    <property type="match status" value="1"/>
</dbReference>
<evidence type="ECO:0000256" key="9">
    <source>
        <dbReference type="RuleBase" id="RU003811"/>
    </source>
</evidence>
<dbReference type="InterPro" id="IPR003010">
    <property type="entry name" value="C-N_Hydrolase"/>
</dbReference>
<dbReference type="FunFam" id="3.40.50.620:FF:000106">
    <property type="entry name" value="Glutamine-dependent NAD(+) synthetase"/>
    <property type="match status" value="1"/>
</dbReference>
<dbReference type="Gene3D" id="3.40.50.620">
    <property type="entry name" value="HUPs"/>
    <property type="match status" value="1"/>
</dbReference>
<dbReference type="InterPro" id="IPR003694">
    <property type="entry name" value="NAD_synthase"/>
</dbReference>
<feature type="binding site" evidence="7">
    <location>
        <position position="174"/>
    </location>
    <ligand>
        <name>L-glutamine</name>
        <dbReference type="ChEBI" id="CHEBI:58359"/>
    </ligand>
</feature>
<dbReference type="GO" id="GO:0005737">
    <property type="term" value="C:cytoplasm"/>
    <property type="evidence" value="ECO:0007669"/>
    <property type="project" value="InterPro"/>
</dbReference>
<reference evidence="11 12" key="1">
    <citation type="submission" date="2016-04" db="EMBL/GenBank/DDBJ databases">
        <title>Complete Genome Sequence of Halotalea alkalilenta IHB B 13600.</title>
        <authorList>
            <person name="Swarnkar M.K."/>
            <person name="Sharma A."/>
            <person name="Kaushal K."/>
            <person name="Soni R."/>
            <person name="Rana S."/>
            <person name="Singh A.K."/>
            <person name="Gulati A."/>
        </authorList>
    </citation>
    <scope>NUCLEOTIDE SEQUENCE [LARGE SCALE GENOMIC DNA]</scope>
    <source>
        <strain evidence="11 12">IHB B 13600</strain>
    </source>
</reference>
<feature type="domain" description="CN hydrolase" evidence="10">
    <location>
        <begin position="4"/>
        <end position="245"/>
    </location>
</feature>
<dbReference type="EC" id="6.3.5.1" evidence="7 8"/>
<keyword evidence="12" id="KW-1185">Reference proteome</keyword>
<proteinExistence type="inferred from homology"/>
<evidence type="ECO:0000313" key="11">
    <source>
        <dbReference type="EMBL" id="ANF59303.1"/>
    </source>
</evidence>
<dbReference type="Pfam" id="PF00795">
    <property type="entry name" value="CN_hydrolase"/>
    <property type="match status" value="1"/>
</dbReference>
<dbReference type="CDD" id="cd07570">
    <property type="entry name" value="GAT_Gln-NAD-synth"/>
    <property type="match status" value="1"/>
</dbReference>
<dbReference type="InterPro" id="IPR014445">
    <property type="entry name" value="Gln-dep_NAD_synthase"/>
</dbReference>
<organism evidence="11 12">
    <name type="scientific">Halotalea alkalilenta</name>
    <dbReference type="NCBI Taxonomy" id="376489"/>
    <lineage>
        <taxon>Bacteria</taxon>
        <taxon>Pseudomonadati</taxon>
        <taxon>Pseudomonadota</taxon>
        <taxon>Gammaproteobacteria</taxon>
        <taxon>Oceanospirillales</taxon>
        <taxon>Halomonadaceae</taxon>
        <taxon>Halotalea</taxon>
    </lineage>
</organism>
<dbReference type="GO" id="GO:0003952">
    <property type="term" value="F:NAD+ synthase (glutamine-hydrolyzing) activity"/>
    <property type="evidence" value="ECO:0007669"/>
    <property type="project" value="UniProtKB-UniRule"/>
</dbReference>
<feature type="binding site" evidence="7">
    <location>
        <position position="376"/>
    </location>
    <ligand>
        <name>deamido-NAD(+)</name>
        <dbReference type="ChEBI" id="CHEBI:58437"/>
        <note>ligand shared between two neighboring subunits</note>
    </ligand>
</feature>
<comment type="similarity">
    <text evidence="2 7 8">In the C-terminal section; belongs to the NAD synthetase family.</text>
</comment>
<feature type="active site" description="Nucleophile; for glutaminase activity" evidence="7">
    <location>
        <position position="149"/>
    </location>
</feature>
<accession>A0A172YJA9</accession>
<gene>
    <name evidence="7" type="primary">nadE</name>
    <name evidence="11" type="ORF">A5892_19110</name>
</gene>
<dbReference type="SUPFAM" id="SSF56317">
    <property type="entry name" value="Carbon-nitrogen hydrolase"/>
    <property type="match status" value="1"/>
</dbReference>
<dbReference type="UniPathway" id="UPA00253">
    <property type="reaction ID" value="UER00334"/>
</dbReference>
<feature type="binding site" evidence="7">
    <location>
        <begin position="289"/>
        <end position="296"/>
    </location>
    <ligand>
        <name>ATP</name>
        <dbReference type="ChEBI" id="CHEBI:30616"/>
    </ligand>
</feature>
<feature type="binding site" evidence="7">
    <location>
        <position position="119"/>
    </location>
    <ligand>
        <name>L-glutamine</name>
        <dbReference type="ChEBI" id="CHEBI:58359"/>
    </ligand>
</feature>
<dbReference type="NCBIfam" id="TIGR00552">
    <property type="entry name" value="nadE"/>
    <property type="match status" value="1"/>
</dbReference>
<evidence type="ECO:0000313" key="12">
    <source>
        <dbReference type="Proteomes" id="UP000077875"/>
    </source>
</evidence>
<dbReference type="InterPro" id="IPR014729">
    <property type="entry name" value="Rossmann-like_a/b/a_fold"/>
</dbReference>
<dbReference type="HAMAP" id="MF_02090">
    <property type="entry name" value="NadE_glutamine_dep"/>
    <property type="match status" value="1"/>
</dbReference>
<evidence type="ECO:0000256" key="8">
    <source>
        <dbReference type="PIRNR" id="PIRNR006630"/>
    </source>
</evidence>
<dbReference type="PANTHER" id="PTHR23090">
    <property type="entry name" value="NH 3 /GLUTAMINE-DEPENDENT NAD + SYNTHETASE"/>
    <property type="match status" value="1"/>
</dbReference>
<dbReference type="PANTHER" id="PTHR23090:SF9">
    <property type="entry name" value="GLUTAMINE-DEPENDENT NAD(+) SYNTHETASE"/>
    <property type="match status" value="1"/>
</dbReference>
<dbReference type="GO" id="GO:0009435">
    <property type="term" value="P:NAD+ biosynthetic process"/>
    <property type="evidence" value="ECO:0007669"/>
    <property type="project" value="UniProtKB-UniRule"/>
</dbReference>
<feature type="active site" description="For glutaminase activity" evidence="7">
    <location>
        <position position="113"/>
    </location>
</feature>
<dbReference type="GO" id="GO:0004359">
    <property type="term" value="F:glutaminase activity"/>
    <property type="evidence" value="ECO:0007669"/>
    <property type="project" value="InterPro"/>
</dbReference>
<feature type="binding site" evidence="7">
    <location>
        <position position="519"/>
    </location>
    <ligand>
        <name>deamido-NAD(+)</name>
        <dbReference type="ChEBI" id="CHEBI:58437"/>
        <note>ligand shared between two neighboring subunits</note>
    </ligand>
</feature>
<dbReference type="CDD" id="cd00553">
    <property type="entry name" value="NAD_synthase"/>
    <property type="match status" value="1"/>
</dbReference>
<dbReference type="PROSITE" id="PS50263">
    <property type="entry name" value="CN_HYDROLASE"/>
    <property type="match status" value="1"/>
</dbReference>
<evidence type="ECO:0000256" key="1">
    <source>
        <dbReference type="ARBA" id="ARBA00005188"/>
    </source>
</evidence>
<dbReference type="STRING" id="376489.A5892_19110"/>
<name>A0A172YJA9_9GAMM</name>
<dbReference type="InterPro" id="IPR022310">
    <property type="entry name" value="NAD/GMP_synthase"/>
</dbReference>
<keyword evidence="3 7" id="KW-0436">Ligase</keyword>
<protein>
    <recommendedName>
        <fullName evidence="7 8">Glutamine-dependent NAD(+) synthetase</fullName>
        <ecNumber evidence="7 8">6.3.5.1</ecNumber>
    </recommendedName>
    <alternativeName>
        <fullName evidence="7 8">NAD(+) synthase [glutamine-hydrolyzing]</fullName>
    </alternativeName>
</protein>
<feature type="binding site" evidence="7">
    <location>
        <position position="405"/>
    </location>
    <ligand>
        <name>deamido-NAD(+)</name>
        <dbReference type="ChEBI" id="CHEBI:58437"/>
        <note>ligand shared between two neighboring subunits</note>
    </ligand>
</feature>
<dbReference type="AlphaFoldDB" id="A0A172YJA9"/>
<comment type="caution">
    <text evidence="7">Lacks conserved residue(s) required for the propagation of feature annotation.</text>
</comment>
<evidence type="ECO:0000259" key="10">
    <source>
        <dbReference type="PROSITE" id="PS50263"/>
    </source>
</evidence>
<sequence length="550" mass="59859">MRQLITVMAQCDPLVGDIEGNAVRAVEAVREASIEHHADVVVFPELFLVGYSPEDLLLREALEARVSKARALMASRMVPGVLVVIGYPGLRGSQLYNLAGALRDGEWIAEYAKQALPNYGVFDERRYFTAGDALCVIEHQGVRLGLSICEDLWLTEPAAGYAGQVDLLLSLNCSPWHLGKLDERIAVITQRARAISTPIAYVHQVGGQDDLVFDGASFALDSDGRIQVQAPAWEEGLMPLRLVDEGSGWQLAPGERARIAQDEESLYCALVVGLREYVRKSGFAGVVLGLSGGIDSALSLAVAVDALGPERVRAVMMPYRYTADMSRDDAATQAHGLGVAFEELPIGAAVEALDAILGESFASLDPPSAQDVTEQNLQARVRGTLLMALANRRGLMVLTTGNKSEMAVGYATLYGDMVGGYSVLKDLYKTQVYGLARWRNAQGEHGAPVIPPRVIERAPSAELAEGQLDSDSLPDYPTLDAILMRYIEQDHSLEAIVAEGFEREAVERVVALVDRNEFKRRQSAPGVRVSKRAFGRERRYPIVNGWKPGD</sequence>
<comment type="similarity">
    <text evidence="9">Belongs to the NAD synthetase family.</text>
</comment>
<comment type="catalytic activity">
    <reaction evidence="7 8">
        <text>deamido-NAD(+) + L-glutamine + ATP + H2O = L-glutamate + AMP + diphosphate + NAD(+) + H(+)</text>
        <dbReference type="Rhea" id="RHEA:24384"/>
        <dbReference type="ChEBI" id="CHEBI:15377"/>
        <dbReference type="ChEBI" id="CHEBI:15378"/>
        <dbReference type="ChEBI" id="CHEBI:29985"/>
        <dbReference type="ChEBI" id="CHEBI:30616"/>
        <dbReference type="ChEBI" id="CHEBI:33019"/>
        <dbReference type="ChEBI" id="CHEBI:57540"/>
        <dbReference type="ChEBI" id="CHEBI:58359"/>
        <dbReference type="ChEBI" id="CHEBI:58437"/>
        <dbReference type="ChEBI" id="CHEBI:456215"/>
        <dbReference type="EC" id="6.3.5.1"/>
    </reaction>
</comment>
<feature type="active site" description="Proton acceptor; for glutaminase activity" evidence="7">
    <location>
        <position position="45"/>
    </location>
</feature>
<dbReference type="RefSeq" id="WP_064124135.1">
    <property type="nucleotide sequence ID" value="NZ_CP015243.1"/>
</dbReference>
<keyword evidence="4 7" id="KW-0547">Nucleotide-binding</keyword>
<evidence type="ECO:0000256" key="6">
    <source>
        <dbReference type="ARBA" id="ARBA00023027"/>
    </source>
</evidence>
<dbReference type="EMBL" id="CP015243">
    <property type="protein sequence ID" value="ANF59303.1"/>
    <property type="molecule type" value="Genomic_DNA"/>
</dbReference>
<evidence type="ECO:0000256" key="2">
    <source>
        <dbReference type="ARBA" id="ARBA00007145"/>
    </source>
</evidence>
<dbReference type="SUPFAM" id="SSF52402">
    <property type="entry name" value="Adenine nucleotide alpha hydrolases-like"/>
    <property type="match status" value="1"/>
</dbReference>
<dbReference type="Pfam" id="PF02540">
    <property type="entry name" value="NAD_synthase"/>
    <property type="match status" value="1"/>
</dbReference>
<dbReference type="InterPro" id="IPR036526">
    <property type="entry name" value="C-N_Hydrolase_sf"/>
</dbReference>
<dbReference type="GO" id="GO:0005524">
    <property type="term" value="F:ATP binding"/>
    <property type="evidence" value="ECO:0007669"/>
    <property type="project" value="UniProtKB-UniRule"/>
</dbReference>
<dbReference type="Proteomes" id="UP000077875">
    <property type="component" value="Chromosome"/>
</dbReference>
<keyword evidence="5 7" id="KW-0067">ATP-binding</keyword>
<keyword evidence="6 7" id="KW-0520">NAD</keyword>
<dbReference type="GO" id="GO:0008795">
    <property type="term" value="F:NAD+ synthase activity"/>
    <property type="evidence" value="ECO:0007669"/>
    <property type="project" value="UniProtKB-UniRule"/>
</dbReference>
<dbReference type="Gene3D" id="3.60.110.10">
    <property type="entry name" value="Carbon-nitrogen hydrolase"/>
    <property type="match status" value="1"/>
</dbReference>
<comment type="function">
    <text evidence="7">Catalyzes the ATP-dependent amidation of deamido-NAD to form NAD. Uses L-glutamine as a nitrogen source.</text>
</comment>
<dbReference type="PIRSF" id="PIRSF006630">
    <property type="entry name" value="NADS_GAT"/>
    <property type="match status" value="1"/>
</dbReference>
<evidence type="ECO:0000256" key="4">
    <source>
        <dbReference type="ARBA" id="ARBA00022741"/>
    </source>
</evidence>
<evidence type="ECO:0000256" key="5">
    <source>
        <dbReference type="ARBA" id="ARBA00022840"/>
    </source>
</evidence>
<evidence type="ECO:0000256" key="7">
    <source>
        <dbReference type="HAMAP-Rule" id="MF_02090"/>
    </source>
</evidence>
<feature type="binding site" evidence="7">
    <location>
        <position position="400"/>
    </location>
    <ligand>
        <name>ATP</name>
        <dbReference type="ChEBI" id="CHEBI:30616"/>
    </ligand>
</feature>